<dbReference type="PROSITE" id="PS51720">
    <property type="entry name" value="G_AIG1"/>
    <property type="match status" value="1"/>
</dbReference>
<evidence type="ECO:0000313" key="8">
    <source>
        <dbReference type="Proteomes" id="UP000001038"/>
    </source>
</evidence>
<dbReference type="InterPro" id="IPR027417">
    <property type="entry name" value="P-loop_NTPase"/>
</dbReference>
<keyword evidence="8" id="KW-1185">Reference proteome</keyword>
<dbReference type="GO" id="GO:0005525">
    <property type="term" value="F:GTP binding"/>
    <property type="evidence" value="ECO:0007669"/>
    <property type="project" value="UniProtKB-KW"/>
</dbReference>
<evidence type="ECO:0000256" key="5">
    <source>
        <dbReference type="SAM" id="MobiDB-lite"/>
    </source>
</evidence>
<dbReference type="PANTHER" id="PTHR10903">
    <property type="entry name" value="GTPASE, IMAP FAMILY MEMBER-RELATED"/>
    <property type="match status" value="1"/>
</dbReference>
<accession>H2M823</accession>
<dbReference type="SUPFAM" id="SSF52540">
    <property type="entry name" value="P-loop containing nucleoside triphosphate hydrolases"/>
    <property type="match status" value="1"/>
</dbReference>
<dbReference type="Bgee" id="ENSORLG00000011672">
    <property type="expression patterns" value="Expressed in liver and 12 other cell types or tissues"/>
</dbReference>
<dbReference type="PANTHER" id="PTHR10903:SF112">
    <property type="entry name" value="SI:CH211-113E8.5"/>
    <property type="match status" value="1"/>
</dbReference>
<dbReference type="InterPro" id="IPR006703">
    <property type="entry name" value="G_AIG1"/>
</dbReference>
<sequence length="403" mass="45647">MSSLKRLQPLLDFSSSSVASAPRLLQLHQRNIMNGNASPDSFITDDSELRMVMVGKTGTGKSATGNSILGENCFLSKCSASSLTVNCSKGKAVVDGQRVSIIDTPGLFDTRFGENKTVKDLSQCISYAAPGPHIFLVVVSVGRFTQEEIETVQKIQQIFGQDADRYSMVIFTHGDCLEETIEEFLKGSPELQELVRRCNGQYHIFNNKLQNKKPQVRELMEKVRVIVQKNGGSHYTNQMFQGAERAIQQKQQRILKEKEEQIRKEKEEMERGIQARHQSQIEEMNAERERNQRKMLEMHEEIKNSRDLLEAEAKRGRDQLEENMSAKLRSLEEEYETQLQQMKKELQAKHEEHARKEAEDSNPFALLLKGLEYLGKGITSLCSSTKSRTPPPPGLLMSLPSEG</sequence>
<dbReference type="FunFam" id="3.40.50.300:FF:000366">
    <property type="entry name" value="GTPase, IMAP family member 2"/>
    <property type="match status" value="1"/>
</dbReference>
<feature type="domain" description="AIG1-type G" evidence="6">
    <location>
        <begin position="46"/>
        <end position="244"/>
    </location>
</feature>
<name>H2M823_ORYLA</name>
<evidence type="ECO:0000259" key="6">
    <source>
        <dbReference type="PROSITE" id="PS51720"/>
    </source>
</evidence>
<keyword evidence="3" id="KW-0342">GTP-binding</keyword>
<dbReference type="eggNOG" id="ENOG502R7PE">
    <property type="taxonomic scope" value="Eukaryota"/>
</dbReference>
<gene>
    <name evidence="7" type="primary">LOC101161348</name>
</gene>
<reference evidence="7 8" key="1">
    <citation type="journal article" date="2007" name="Nature">
        <title>The medaka draft genome and insights into vertebrate genome evolution.</title>
        <authorList>
            <person name="Kasahara M."/>
            <person name="Naruse K."/>
            <person name="Sasaki S."/>
            <person name="Nakatani Y."/>
            <person name="Qu W."/>
            <person name="Ahsan B."/>
            <person name="Yamada T."/>
            <person name="Nagayasu Y."/>
            <person name="Doi K."/>
            <person name="Kasai Y."/>
            <person name="Jindo T."/>
            <person name="Kobayashi D."/>
            <person name="Shimada A."/>
            <person name="Toyoda A."/>
            <person name="Kuroki Y."/>
            <person name="Fujiyama A."/>
            <person name="Sasaki T."/>
            <person name="Shimizu A."/>
            <person name="Asakawa S."/>
            <person name="Shimizu N."/>
            <person name="Hashimoto S."/>
            <person name="Yang J."/>
            <person name="Lee Y."/>
            <person name="Matsushima K."/>
            <person name="Sugano S."/>
            <person name="Sakaizumi M."/>
            <person name="Narita T."/>
            <person name="Ohishi K."/>
            <person name="Haga S."/>
            <person name="Ohta F."/>
            <person name="Nomoto H."/>
            <person name="Nogata K."/>
            <person name="Morishita T."/>
            <person name="Endo T."/>
            <person name="Shin-I T."/>
            <person name="Takeda H."/>
            <person name="Morishita S."/>
            <person name="Kohara Y."/>
        </authorList>
    </citation>
    <scope>NUCLEOTIDE SEQUENCE [LARGE SCALE GENOMIC DNA]</scope>
    <source>
        <strain evidence="7 8">Hd-rR</strain>
    </source>
</reference>
<dbReference type="Proteomes" id="UP000001038">
    <property type="component" value="Chromosome 20"/>
</dbReference>
<feature type="region of interest" description="Disordered" evidence="5">
    <location>
        <begin position="381"/>
        <end position="403"/>
    </location>
</feature>
<evidence type="ECO:0000313" key="7">
    <source>
        <dbReference type="Ensembl" id="ENSORLP00000014634.2"/>
    </source>
</evidence>
<evidence type="ECO:0000256" key="3">
    <source>
        <dbReference type="ARBA" id="ARBA00023134"/>
    </source>
</evidence>
<dbReference type="Gene3D" id="3.40.50.300">
    <property type="entry name" value="P-loop containing nucleotide triphosphate hydrolases"/>
    <property type="match status" value="1"/>
</dbReference>
<dbReference type="AlphaFoldDB" id="H2M823"/>
<keyword evidence="2" id="KW-0547">Nucleotide-binding</keyword>
<keyword evidence="4" id="KW-0175">Coiled coil</keyword>
<dbReference type="GO" id="GO:0003924">
    <property type="term" value="F:GTPase activity"/>
    <property type="evidence" value="ECO:0000318"/>
    <property type="project" value="GO_Central"/>
</dbReference>
<dbReference type="Pfam" id="PF04548">
    <property type="entry name" value="AIG1"/>
    <property type="match status" value="1"/>
</dbReference>
<dbReference type="InParanoid" id="H2M823"/>
<dbReference type="HOGENOM" id="CLU_010468_0_2_1"/>
<dbReference type="GeneTree" id="ENSGT01120000271858"/>
<dbReference type="CDD" id="cd01852">
    <property type="entry name" value="AIG1"/>
    <property type="match status" value="1"/>
</dbReference>
<feature type="coiled-coil region" evidence="4">
    <location>
        <begin position="240"/>
        <end position="359"/>
    </location>
</feature>
<dbReference type="InterPro" id="IPR045058">
    <property type="entry name" value="GIMA/IAN/Toc"/>
</dbReference>
<protein>
    <recommendedName>
        <fullName evidence="6">AIG1-type G domain-containing protein</fullName>
    </recommendedName>
</protein>
<reference evidence="7" key="2">
    <citation type="submission" date="2025-08" db="UniProtKB">
        <authorList>
            <consortium name="Ensembl"/>
        </authorList>
    </citation>
    <scope>IDENTIFICATION</scope>
    <source>
        <strain evidence="7">Hd-rR</strain>
    </source>
</reference>
<reference evidence="7" key="3">
    <citation type="submission" date="2025-09" db="UniProtKB">
        <authorList>
            <consortium name="Ensembl"/>
        </authorList>
    </citation>
    <scope>IDENTIFICATION</scope>
    <source>
        <strain evidence="7">Hd-rR</strain>
    </source>
</reference>
<dbReference type="STRING" id="8090.ENSORLP00000014634"/>
<evidence type="ECO:0000256" key="4">
    <source>
        <dbReference type="SAM" id="Coils"/>
    </source>
</evidence>
<comment type="similarity">
    <text evidence="1">Belongs to the TRAFAC class TrmE-Era-EngA-EngB-Septin-like GTPase superfamily. AIG1/Toc34/Toc159-like paraseptin GTPase family. IAN subfamily.</text>
</comment>
<evidence type="ECO:0000256" key="2">
    <source>
        <dbReference type="ARBA" id="ARBA00022741"/>
    </source>
</evidence>
<evidence type="ECO:0000256" key="1">
    <source>
        <dbReference type="ARBA" id="ARBA00008535"/>
    </source>
</evidence>
<organism evidence="7 8">
    <name type="scientific">Oryzias latipes</name>
    <name type="common">Japanese rice fish</name>
    <name type="synonym">Japanese killifish</name>
    <dbReference type="NCBI Taxonomy" id="8090"/>
    <lineage>
        <taxon>Eukaryota</taxon>
        <taxon>Metazoa</taxon>
        <taxon>Chordata</taxon>
        <taxon>Craniata</taxon>
        <taxon>Vertebrata</taxon>
        <taxon>Euteleostomi</taxon>
        <taxon>Actinopterygii</taxon>
        <taxon>Neopterygii</taxon>
        <taxon>Teleostei</taxon>
        <taxon>Neoteleostei</taxon>
        <taxon>Acanthomorphata</taxon>
        <taxon>Ovalentaria</taxon>
        <taxon>Atherinomorphae</taxon>
        <taxon>Beloniformes</taxon>
        <taxon>Adrianichthyidae</taxon>
        <taxon>Oryziinae</taxon>
        <taxon>Oryzias</taxon>
    </lineage>
</organism>
<proteinExistence type="inferred from homology"/>
<dbReference type="Ensembl" id="ENSORLT00000014635.2">
    <property type="protein sequence ID" value="ENSORLP00000014634.2"/>
    <property type="gene ID" value="ENSORLG00000011672.2"/>
</dbReference>